<dbReference type="GO" id="GO:0016491">
    <property type="term" value="F:oxidoreductase activity"/>
    <property type="evidence" value="ECO:0007669"/>
    <property type="project" value="UniProtKB-KW"/>
</dbReference>
<keyword evidence="2" id="KW-0560">Oxidoreductase</keyword>
<dbReference type="SMART" id="SM00100">
    <property type="entry name" value="cNMP"/>
    <property type="match status" value="1"/>
</dbReference>
<sequence length="565" mass="59504">MDISAQHKSPADASGAVPEAAPAVVVLHQRQMYPHLSAADIARIAPYGREQTWQAGEYVVRTGDPANGMILVIEGRVRVVQRDGIGDSALASEHGPGNFLAEIGQLSGTPELVDGIAIEDVRAIVVRPACLRALMVAEAALGEVIMQAMMLRRTALIQRGRGPTLIGRGSDPAMFDLQALLRRNNYPYSVVDIDADAEAAEMPGKFDATDDDLPLVIDPNGTVLRRPDTTQVLSCLGLLPHIDGSRIYDVAIVGAGPAGLAAAVYAASEGLPVIVLDALSPGGQAGASARIENYLGFPAGISGHALTTNAYAQAQKFGAHIAFPTEIERLDCGAIHQLRTRAGDTIQAHTVIIASGAAYRRPPIPHRAEFEGSGVYYWASPVEAKLCAKREVMLVGGGNSAGQAAVFLGAHVAHVHVVIRGDSLDTSMSRYLIDRIAAQRNITVHPRTEVVDLEGNTRLTGVTLRDCNMGTQMTMRVQHVFLFTGAQPNTSWLDGCDVGVDAKGFVLTGIDAGLQSNTLETCVSGVFAIGDVRSGSTKRVATAVGEGAAVVSQIHAYLAVAREAA</sequence>
<dbReference type="InterPro" id="IPR018488">
    <property type="entry name" value="cNMP-bd_CS"/>
</dbReference>
<dbReference type="Gene3D" id="2.60.120.10">
    <property type="entry name" value="Jelly Rolls"/>
    <property type="match status" value="1"/>
</dbReference>
<dbReference type="InterPro" id="IPR000595">
    <property type="entry name" value="cNMP-bd_dom"/>
</dbReference>
<dbReference type="Pfam" id="PF00027">
    <property type="entry name" value="cNMP_binding"/>
    <property type="match status" value="1"/>
</dbReference>
<dbReference type="SUPFAM" id="SSF51905">
    <property type="entry name" value="FAD/NAD(P)-binding domain"/>
    <property type="match status" value="1"/>
</dbReference>
<evidence type="ECO:0000313" key="4">
    <source>
        <dbReference type="EMBL" id="RCJ09791.1"/>
    </source>
</evidence>
<keyword evidence="1" id="KW-0285">Flavoprotein</keyword>
<dbReference type="PRINTS" id="PR00469">
    <property type="entry name" value="PNDRDTASEII"/>
</dbReference>
<dbReference type="PROSITE" id="PS00888">
    <property type="entry name" value="CNMP_BINDING_1"/>
    <property type="match status" value="1"/>
</dbReference>
<dbReference type="InterPro" id="IPR036188">
    <property type="entry name" value="FAD/NAD-bd_sf"/>
</dbReference>
<evidence type="ECO:0000259" key="3">
    <source>
        <dbReference type="PROSITE" id="PS50042"/>
    </source>
</evidence>
<evidence type="ECO:0000256" key="2">
    <source>
        <dbReference type="ARBA" id="ARBA00023002"/>
    </source>
</evidence>
<dbReference type="Pfam" id="PF07992">
    <property type="entry name" value="Pyr_redox_2"/>
    <property type="match status" value="1"/>
</dbReference>
<dbReference type="PROSITE" id="PS50042">
    <property type="entry name" value="CNMP_BINDING_3"/>
    <property type="match status" value="1"/>
</dbReference>
<reference evidence="4 5" key="1">
    <citation type="submission" date="2018-04" db="EMBL/GenBank/DDBJ databases">
        <title>Cupriavidus necator CR12 genome sequencing and assembly.</title>
        <authorList>
            <person name="Ben Fekih I."/>
            <person name="Mazhar H.S."/>
            <person name="Bello S.K."/>
            <person name="Rensing C."/>
        </authorList>
    </citation>
    <scope>NUCLEOTIDE SEQUENCE [LARGE SCALE GENOMIC DNA]</scope>
    <source>
        <strain evidence="4 5">CR12</strain>
    </source>
</reference>
<gene>
    <name evidence="4" type="ORF">DDK22_04005</name>
</gene>
<organism evidence="4 5">
    <name type="scientific">Cupriavidus necator</name>
    <name type="common">Alcaligenes eutrophus</name>
    <name type="synonym">Ralstonia eutropha</name>
    <dbReference type="NCBI Taxonomy" id="106590"/>
    <lineage>
        <taxon>Bacteria</taxon>
        <taxon>Pseudomonadati</taxon>
        <taxon>Pseudomonadota</taxon>
        <taxon>Betaproteobacteria</taxon>
        <taxon>Burkholderiales</taxon>
        <taxon>Burkholderiaceae</taxon>
        <taxon>Cupriavidus</taxon>
    </lineage>
</organism>
<dbReference type="RefSeq" id="WP_114130816.1">
    <property type="nucleotide sequence ID" value="NZ_CP068435.1"/>
</dbReference>
<evidence type="ECO:0000313" key="5">
    <source>
        <dbReference type="Proteomes" id="UP000253501"/>
    </source>
</evidence>
<dbReference type="InterPro" id="IPR014710">
    <property type="entry name" value="RmlC-like_jellyroll"/>
</dbReference>
<evidence type="ECO:0000256" key="1">
    <source>
        <dbReference type="ARBA" id="ARBA00022630"/>
    </source>
</evidence>
<dbReference type="PRINTS" id="PR00368">
    <property type="entry name" value="FADPNR"/>
</dbReference>
<comment type="caution">
    <text evidence="4">The sequence shown here is derived from an EMBL/GenBank/DDBJ whole genome shotgun (WGS) entry which is preliminary data.</text>
</comment>
<name>A0A367PPG8_CUPNE</name>
<dbReference type="InterPro" id="IPR018490">
    <property type="entry name" value="cNMP-bd_dom_sf"/>
</dbReference>
<dbReference type="InterPro" id="IPR023753">
    <property type="entry name" value="FAD/NAD-binding_dom"/>
</dbReference>
<accession>A0A367PPG8</accession>
<dbReference type="SUPFAM" id="SSF51206">
    <property type="entry name" value="cAMP-binding domain-like"/>
    <property type="match status" value="1"/>
</dbReference>
<dbReference type="Proteomes" id="UP000253501">
    <property type="component" value="Unassembled WGS sequence"/>
</dbReference>
<dbReference type="CDD" id="cd00038">
    <property type="entry name" value="CAP_ED"/>
    <property type="match status" value="1"/>
</dbReference>
<dbReference type="EMBL" id="QDHA01000008">
    <property type="protein sequence ID" value="RCJ09791.1"/>
    <property type="molecule type" value="Genomic_DNA"/>
</dbReference>
<feature type="domain" description="Cyclic nucleotide-binding" evidence="3">
    <location>
        <begin position="32"/>
        <end position="152"/>
    </location>
</feature>
<proteinExistence type="predicted"/>
<dbReference type="InterPro" id="IPR050097">
    <property type="entry name" value="Ferredoxin-NADP_redctase_2"/>
</dbReference>
<dbReference type="Gene3D" id="3.50.50.60">
    <property type="entry name" value="FAD/NAD(P)-binding domain"/>
    <property type="match status" value="2"/>
</dbReference>
<dbReference type="PANTHER" id="PTHR48105">
    <property type="entry name" value="THIOREDOXIN REDUCTASE 1-RELATED-RELATED"/>
    <property type="match status" value="1"/>
</dbReference>
<protein>
    <submittedName>
        <fullName evidence="4">FAD-binding protein</fullName>
    </submittedName>
</protein>
<dbReference type="AlphaFoldDB" id="A0A367PPG8"/>